<dbReference type="NCBIfam" id="TIGR01509">
    <property type="entry name" value="HAD-SF-IA-v3"/>
    <property type="match status" value="1"/>
</dbReference>
<keyword evidence="2" id="KW-1185">Reference proteome</keyword>
<dbReference type="Gene3D" id="3.40.50.1000">
    <property type="entry name" value="HAD superfamily/HAD-like"/>
    <property type="match status" value="1"/>
</dbReference>
<dbReference type="EMBL" id="JANIEX010000716">
    <property type="protein sequence ID" value="KAJ3563860.1"/>
    <property type="molecule type" value="Genomic_DNA"/>
</dbReference>
<dbReference type="PANTHER" id="PTHR43611">
    <property type="entry name" value="ALPHA-D-GLUCOSE 1-PHOSPHATE PHOSPHATASE"/>
    <property type="match status" value="1"/>
</dbReference>
<dbReference type="Proteomes" id="UP001213000">
    <property type="component" value="Unassembled WGS sequence"/>
</dbReference>
<dbReference type="InterPro" id="IPR036412">
    <property type="entry name" value="HAD-like_sf"/>
</dbReference>
<protein>
    <recommendedName>
        <fullName evidence="3">HAD-like protein</fullName>
    </recommendedName>
</protein>
<dbReference type="PANTHER" id="PTHR43611:SF3">
    <property type="entry name" value="FLAVIN MONONUCLEOTIDE HYDROLASE 1, CHLOROPLATIC"/>
    <property type="match status" value="1"/>
</dbReference>
<name>A0AAD5YMX4_9AGAR</name>
<reference evidence="1" key="1">
    <citation type="submission" date="2022-07" db="EMBL/GenBank/DDBJ databases">
        <title>Genome Sequence of Leucocoprinus birnbaumii.</title>
        <authorList>
            <person name="Buettner E."/>
        </authorList>
    </citation>
    <scope>NUCLEOTIDE SEQUENCE</scope>
    <source>
        <strain evidence="1">VT141</strain>
    </source>
</reference>
<dbReference type="InterPro" id="IPR006439">
    <property type="entry name" value="HAD-SF_hydro_IA"/>
</dbReference>
<dbReference type="Gene3D" id="1.10.150.240">
    <property type="entry name" value="Putative phosphatase, domain 2"/>
    <property type="match status" value="1"/>
</dbReference>
<evidence type="ECO:0008006" key="3">
    <source>
        <dbReference type="Google" id="ProtNLM"/>
    </source>
</evidence>
<dbReference type="InterPro" id="IPR023198">
    <property type="entry name" value="PGP-like_dom2"/>
</dbReference>
<sequence>MRAFASLPSRSSNPLPTHRALILDLGDVVFNWKAPTDGKLCPKVLARAMSTLPWHELECGRITETECFERIGELMGIPPSDIGDTIRKTEVSLTTDDRLLSVLKGLKDASNGTLKIYVMSNISKPHWDIVRSQPWDGSIFDQIFTSGELGMRKPNLNFYQHVLKEIGLERSPEDVIFVDDKRENVFSALSLGMVGIRFEDNNMITQQLLNILGDPTARGEEFLHENAKNMHCTTDNGDLVKENFAQLLILEATGNMELVTLNSYPLLWNFFQEQPVLTTSSYPNDFDTTSIAFTVLGCSDSAANDVMDMAAKNLSSDGIIQLYDDPLRPRVDPVSCVHILTLFYQHGRGDEVKKTYEWVYQILLYRAYSDGTLYYCAPDYFFYALSRLITYTQQAGSRLAYPVMLLQLQCV</sequence>
<dbReference type="GO" id="GO:0016791">
    <property type="term" value="F:phosphatase activity"/>
    <property type="evidence" value="ECO:0007669"/>
    <property type="project" value="UniProtKB-ARBA"/>
</dbReference>
<comment type="caution">
    <text evidence="1">The sequence shown here is derived from an EMBL/GenBank/DDBJ whole genome shotgun (WGS) entry which is preliminary data.</text>
</comment>
<organism evidence="1 2">
    <name type="scientific">Leucocoprinus birnbaumii</name>
    <dbReference type="NCBI Taxonomy" id="56174"/>
    <lineage>
        <taxon>Eukaryota</taxon>
        <taxon>Fungi</taxon>
        <taxon>Dikarya</taxon>
        <taxon>Basidiomycota</taxon>
        <taxon>Agaricomycotina</taxon>
        <taxon>Agaricomycetes</taxon>
        <taxon>Agaricomycetidae</taxon>
        <taxon>Agaricales</taxon>
        <taxon>Agaricineae</taxon>
        <taxon>Agaricaceae</taxon>
        <taxon>Leucocoprinus</taxon>
    </lineage>
</organism>
<gene>
    <name evidence="1" type="ORF">NP233_g8667</name>
</gene>
<accession>A0AAD5YMX4</accession>
<evidence type="ECO:0000313" key="2">
    <source>
        <dbReference type="Proteomes" id="UP001213000"/>
    </source>
</evidence>
<dbReference type="AlphaFoldDB" id="A0AAD5YMX4"/>
<evidence type="ECO:0000313" key="1">
    <source>
        <dbReference type="EMBL" id="KAJ3563860.1"/>
    </source>
</evidence>
<dbReference type="SUPFAM" id="SSF56784">
    <property type="entry name" value="HAD-like"/>
    <property type="match status" value="1"/>
</dbReference>
<dbReference type="InterPro" id="IPR023214">
    <property type="entry name" value="HAD_sf"/>
</dbReference>
<proteinExistence type="predicted"/>